<dbReference type="AlphaFoldDB" id="A0A640UW45"/>
<reference evidence="1 2" key="1">
    <citation type="submission" date="2019-12" db="EMBL/GenBank/DDBJ databases">
        <title>Whole genome shotgun sequence of Streptomyces tubercidicus NBRC 13090.</title>
        <authorList>
            <person name="Ichikawa N."/>
            <person name="Kimura A."/>
            <person name="Kitahashi Y."/>
            <person name="Komaki H."/>
            <person name="Tamura T."/>
        </authorList>
    </citation>
    <scope>NUCLEOTIDE SEQUENCE [LARGE SCALE GENOMIC DNA]</scope>
    <source>
        <strain evidence="1 2">NBRC 13090</strain>
    </source>
</reference>
<dbReference type="GeneID" id="96285362"/>
<keyword evidence="2" id="KW-1185">Reference proteome</keyword>
<gene>
    <name evidence="1" type="ORF">Stube_42730</name>
</gene>
<dbReference type="Proteomes" id="UP000431826">
    <property type="component" value="Unassembled WGS sequence"/>
</dbReference>
<proteinExistence type="predicted"/>
<sequence>MSLSDLRNMGLSALRDDESAEIVGGAMSKAQCTYLYNLITTGATSSHGCVPSSNYLDLYRSNCKGKGPKL</sequence>
<comment type="caution">
    <text evidence="1">The sequence shown here is derived from an EMBL/GenBank/DDBJ whole genome shotgun (WGS) entry which is preliminary data.</text>
</comment>
<dbReference type="RefSeq" id="WP_159745556.1">
    <property type="nucleotide sequence ID" value="NZ_BLIR01000001.1"/>
</dbReference>
<accession>A0A640UW45</accession>
<organism evidence="1 2">
    <name type="scientific">Streptomyces tubercidicus</name>
    <dbReference type="NCBI Taxonomy" id="47759"/>
    <lineage>
        <taxon>Bacteria</taxon>
        <taxon>Bacillati</taxon>
        <taxon>Actinomycetota</taxon>
        <taxon>Actinomycetes</taxon>
        <taxon>Kitasatosporales</taxon>
        <taxon>Streptomycetaceae</taxon>
        <taxon>Streptomyces</taxon>
    </lineage>
</organism>
<protein>
    <submittedName>
        <fullName evidence="1">Uncharacterized protein</fullName>
    </submittedName>
</protein>
<evidence type="ECO:0000313" key="1">
    <source>
        <dbReference type="EMBL" id="GFE39600.1"/>
    </source>
</evidence>
<dbReference type="EMBL" id="BLIR01000001">
    <property type="protein sequence ID" value="GFE39600.1"/>
    <property type="molecule type" value="Genomic_DNA"/>
</dbReference>
<name>A0A640UW45_9ACTN</name>
<evidence type="ECO:0000313" key="2">
    <source>
        <dbReference type="Proteomes" id="UP000431826"/>
    </source>
</evidence>